<dbReference type="SMART" id="SM00360">
    <property type="entry name" value="RRM"/>
    <property type="match status" value="1"/>
</dbReference>
<dbReference type="InterPro" id="IPR000504">
    <property type="entry name" value="RRM_dom"/>
</dbReference>
<evidence type="ECO:0000259" key="3">
    <source>
        <dbReference type="PROSITE" id="PS50102"/>
    </source>
</evidence>
<dbReference type="Gene3D" id="3.30.70.330">
    <property type="match status" value="1"/>
</dbReference>
<keyword evidence="1 2" id="KW-0694">RNA-binding</keyword>
<dbReference type="GO" id="GO:0003723">
    <property type="term" value="F:RNA binding"/>
    <property type="evidence" value="ECO:0007669"/>
    <property type="project" value="UniProtKB-UniRule"/>
</dbReference>
<dbReference type="InterPro" id="IPR035979">
    <property type="entry name" value="RBD_domain_sf"/>
</dbReference>
<dbReference type="PANTHER" id="PTHR11176:SF57">
    <property type="entry name" value="PROTEIN BOULE"/>
    <property type="match status" value="1"/>
</dbReference>
<proteinExistence type="predicted"/>
<evidence type="ECO:0000313" key="5">
    <source>
        <dbReference type="Proteomes" id="UP001210211"/>
    </source>
</evidence>
<comment type="caution">
    <text evidence="4">The sequence shown here is derived from an EMBL/GenBank/DDBJ whole genome shotgun (WGS) entry which is preliminary data.</text>
</comment>
<dbReference type="SUPFAM" id="SSF54928">
    <property type="entry name" value="RNA-binding domain, RBD"/>
    <property type="match status" value="1"/>
</dbReference>
<accession>A0AAD5ZEP2</accession>
<dbReference type="PANTHER" id="PTHR11176">
    <property type="entry name" value="BOULE-RELATED"/>
    <property type="match status" value="1"/>
</dbReference>
<name>A0AAD5ZEP2_9POAL</name>
<reference evidence="4 5" key="1">
    <citation type="journal article" date="2022" name="Cell">
        <title>Repeat-based holocentromeres influence genome architecture and karyotype evolution.</title>
        <authorList>
            <person name="Hofstatter P.G."/>
            <person name="Thangavel G."/>
            <person name="Lux T."/>
            <person name="Neumann P."/>
            <person name="Vondrak T."/>
            <person name="Novak P."/>
            <person name="Zhang M."/>
            <person name="Costa L."/>
            <person name="Castellani M."/>
            <person name="Scott A."/>
            <person name="Toegelov H."/>
            <person name="Fuchs J."/>
            <person name="Mata-Sucre Y."/>
            <person name="Dias Y."/>
            <person name="Vanzela A.L.L."/>
            <person name="Huettel B."/>
            <person name="Almeida C.C.S."/>
            <person name="Simkova H."/>
            <person name="Souza G."/>
            <person name="Pedrosa-Harand A."/>
            <person name="Macas J."/>
            <person name="Mayer K.F.X."/>
            <person name="Houben A."/>
            <person name="Marques A."/>
        </authorList>
    </citation>
    <scope>NUCLEOTIDE SEQUENCE [LARGE SCALE GENOMIC DNA]</scope>
    <source>
        <strain evidence="4">RhyTen1mFocal</strain>
    </source>
</reference>
<dbReference type="PROSITE" id="PS50102">
    <property type="entry name" value="RRM"/>
    <property type="match status" value="1"/>
</dbReference>
<dbReference type="CDD" id="cd12384">
    <property type="entry name" value="RRM_RBM24_RBM38_like"/>
    <property type="match status" value="1"/>
</dbReference>
<dbReference type="Pfam" id="PF00076">
    <property type="entry name" value="RRM_1"/>
    <property type="match status" value="1"/>
</dbReference>
<dbReference type="InterPro" id="IPR012677">
    <property type="entry name" value="Nucleotide-bd_a/b_plait_sf"/>
</dbReference>
<keyword evidence="5" id="KW-1185">Reference proteome</keyword>
<dbReference type="FunFam" id="3.30.70.330:FF:000250">
    <property type="entry name" value="RNA-binding (RRM/RBD/RNP motifs) family protein"/>
    <property type="match status" value="1"/>
</dbReference>
<evidence type="ECO:0000256" key="2">
    <source>
        <dbReference type="PROSITE-ProRule" id="PRU00176"/>
    </source>
</evidence>
<dbReference type="EMBL" id="JAMRDG010000001">
    <property type="protein sequence ID" value="KAJ3696556.1"/>
    <property type="molecule type" value="Genomic_DNA"/>
</dbReference>
<evidence type="ECO:0000256" key="1">
    <source>
        <dbReference type="ARBA" id="ARBA00022884"/>
    </source>
</evidence>
<protein>
    <recommendedName>
        <fullName evidence="3">RRM domain-containing protein</fullName>
    </recommendedName>
</protein>
<organism evidence="4 5">
    <name type="scientific">Rhynchospora tenuis</name>
    <dbReference type="NCBI Taxonomy" id="198213"/>
    <lineage>
        <taxon>Eukaryota</taxon>
        <taxon>Viridiplantae</taxon>
        <taxon>Streptophyta</taxon>
        <taxon>Embryophyta</taxon>
        <taxon>Tracheophyta</taxon>
        <taxon>Spermatophyta</taxon>
        <taxon>Magnoliopsida</taxon>
        <taxon>Liliopsida</taxon>
        <taxon>Poales</taxon>
        <taxon>Cyperaceae</taxon>
        <taxon>Cyperoideae</taxon>
        <taxon>Rhynchosporeae</taxon>
        <taxon>Rhynchospora</taxon>
    </lineage>
</organism>
<dbReference type="Proteomes" id="UP001210211">
    <property type="component" value="Unassembled WGS sequence"/>
</dbReference>
<evidence type="ECO:0000313" key="4">
    <source>
        <dbReference type="EMBL" id="KAJ3696556.1"/>
    </source>
</evidence>
<gene>
    <name evidence="4" type="ORF">LUZ61_000261</name>
</gene>
<feature type="domain" description="RRM" evidence="3">
    <location>
        <begin position="93"/>
        <end position="170"/>
    </location>
</feature>
<dbReference type="AlphaFoldDB" id="A0AAD5ZEP2"/>
<sequence length="346" mass="37174">MIRNSELPKQAKGHSNTLPFSPFASPNQFQFPAPFLFVRFLLRIPLKTLVPDLIPRSSSSMAFPGPGSASGSASSSSSGFHLMNSPFGDTTYTKVFVGGLAWETKSEALRQHFEQYGEILEAVVITDKNSGRSKGYGFVTFRDPESARKACVDPTPVIDGRRANCNLASLGRPTPALSFARPRSAGPYYGGLPVPRGLYVGGTTYQRPVPLGYQQGYSYPQYGYAAYGSEYIYPQNVYNPYMGQPYVQIYSVPGGTTNSGMYQYGQINPSAPGGPGYTAVQGYTPVPGHQLVQLSGLNVNGAASTPRPSVQTPFLVAPVPTPHPHLIIPAHSPHQFVQNGSDQAAG</sequence>